<evidence type="ECO:0000313" key="7">
    <source>
        <dbReference type="EMBL" id="AWO00370.1"/>
    </source>
</evidence>
<dbReference type="SUPFAM" id="SSF88659">
    <property type="entry name" value="Sigma3 and sigma4 domains of RNA polymerase sigma factors"/>
    <property type="match status" value="1"/>
</dbReference>
<evidence type="ECO:0000256" key="1">
    <source>
        <dbReference type="ARBA" id="ARBA00010641"/>
    </source>
</evidence>
<reference evidence="7 8" key="1">
    <citation type="submission" date="2018-05" db="EMBL/GenBank/DDBJ databases">
        <title>Chitinophaga sp. nov., isolated from rhizosphere soil of Alhagi.</title>
        <authorList>
            <person name="Liu Y."/>
        </authorList>
    </citation>
    <scope>NUCLEOTIDE SEQUENCE [LARGE SCALE GENOMIC DNA]</scope>
    <source>
        <strain evidence="7 8">T22</strain>
    </source>
</reference>
<dbReference type="NCBIfam" id="TIGR02937">
    <property type="entry name" value="sigma70-ECF"/>
    <property type="match status" value="1"/>
</dbReference>
<evidence type="ECO:0000259" key="6">
    <source>
        <dbReference type="Pfam" id="PF08281"/>
    </source>
</evidence>
<dbReference type="Gene3D" id="1.10.1740.10">
    <property type="match status" value="1"/>
</dbReference>
<dbReference type="Pfam" id="PF04542">
    <property type="entry name" value="Sigma70_r2"/>
    <property type="match status" value="1"/>
</dbReference>
<dbReference type="SUPFAM" id="SSF88946">
    <property type="entry name" value="Sigma2 domain of RNA polymerase sigma factors"/>
    <property type="match status" value="1"/>
</dbReference>
<dbReference type="NCBIfam" id="TIGR02985">
    <property type="entry name" value="Sig70_bacteroi1"/>
    <property type="match status" value="1"/>
</dbReference>
<evidence type="ECO:0000259" key="5">
    <source>
        <dbReference type="Pfam" id="PF04542"/>
    </source>
</evidence>
<dbReference type="PANTHER" id="PTHR43133:SF46">
    <property type="entry name" value="RNA POLYMERASE SIGMA-70 FACTOR ECF SUBFAMILY"/>
    <property type="match status" value="1"/>
</dbReference>
<dbReference type="EMBL" id="CP029600">
    <property type="protein sequence ID" value="AWO00370.1"/>
    <property type="molecule type" value="Genomic_DNA"/>
</dbReference>
<gene>
    <name evidence="7" type="ORF">DLD77_00930</name>
</gene>
<feature type="domain" description="RNA polymerase sigma factor 70 region 4 type 2" evidence="6">
    <location>
        <begin position="116"/>
        <end position="167"/>
    </location>
</feature>
<dbReference type="Proteomes" id="UP000246099">
    <property type="component" value="Chromosome"/>
</dbReference>
<dbReference type="InterPro" id="IPR007627">
    <property type="entry name" value="RNA_pol_sigma70_r2"/>
</dbReference>
<evidence type="ECO:0000256" key="2">
    <source>
        <dbReference type="ARBA" id="ARBA00023015"/>
    </source>
</evidence>
<comment type="similarity">
    <text evidence="1">Belongs to the sigma-70 factor family. ECF subfamily.</text>
</comment>
<evidence type="ECO:0000256" key="3">
    <source>
        <dbReference type="ARBA" id="ARBA00023082"/>
    </source>
</evidence>
<name>A0ABN5LRK8_9BACT</name>
<organism evidence="7 8">
    <name type="scientific">Chitinophaga alhagiae</name>
    <dbReference type="NCBI Taxonomy" id="2203219"/>
    <lineage>
        <taxon>Bacteria</taxon>
        <taxon>Pseudomonadati</taxon>
        <taxon>Bacteroidota</taxon>
        <taxon>Chitinophagia</taxon>
        <taxon>Chitinophagales</taxon>
        <taxon>Chitinophagaceae</taxon>
        <taxon>Chitinophaga</taxon>
    </lineage>
</organism>
<evidence type="ECO:0000256" key="4">
    <source>
        <dbReference type="ARBA" id="ARBA00023163"/>
    </source>
</evidence>
<dbReference type="InterPro" id="IPR014284">
    <property type="entry name" value="RNA_pol_sigma-70_dom"/>
</dbReference>
<dbReference type="InterPro" id="IPR039425">
    <property type="entry name" value="RNA_pol_sigma-70-like"/>
</dbReference>
<keyword evidence="2" id="KW-0805">Transcription regulation</keyword>
<keyword evidence="8" id="KW-1185">Reference proteome</keyword>
<proteinExistence type="inferred from homology"/>
<dbReference type="InterPro" id="IPR036388">
    <property type="entry name" value="WH-like_DNA-bd_sf"/>
</dbReference>
<keyword evidence="3" id="KW-0731">Sigma factor</keyword>
<feature type="domain" description="RNA polymerase sigma-70 region 2" evidence="5">
    <location>
        <begin position="19"/>
        <end position="83"/>
    </location>
</feature>
<dbReference type="CDD" id="cd06171">
    <property type="entry name" value="Sigma70_r4"/>
    <property type="match status" value="1"/>
</dbReference>
<sequence>MTPHRQHPFKVDISAFNKLFAEHYPALRAYAAFLTENTTAEDIVQEVFLNAWENRNTISIHTSAKAYLFKAVYNRSLNHHRNGKNKHPLTEADLLRSDPDKNHVIQQLYVNEIRAVLEEAISSLPDKCREVFKLSYLDTMKNKEISEQLGISVSTVEKHINHALKALRKNLQHIRLLAALLH</sequence>
<evidence type="ECO:0000313" key="8">
    <source>
        <dbReference type="Proteomes" id="UP000246099"/>
    </source>
</evidence>
<dbReference type="PANTHER" id="PTHR43133">
    <property type="entry name" value="RNA POLYMERASE ECF-TYPE SIGMA FACTO"/>
    <property type="match status" value="1"/>
</dbReference>
<dbReference type="RefSeq" id="WP_119075724.1">
    <property type="nucleotide sequence ID" value="NZ_CP029600.1"/>
</dbReference>
<dbReference type="InterPro" id="IPR013324">
    <property type="entry name" value="RNA_pol_sigma_r3/r4-like"/>
</dbReference>
<keyword evidence="4" id="KW-0804">Transcription</keyword>
<dbReference type="Pfam" id="PF08281">
    <property type="entry name" value="Sigma70_r4_2"/>
    <property type="match status" value="1"/>
</dbReference>
<accession>A0ABN5LRK8</accession>
<dbReference type="InterPro" id="IPR013325">
    <property type="entry name" value="RNA_pol_sigma_r2"/>
</dbReference>
<dbReference type="InterPro" id="IPR014327">
    <property type="entry name" value="RNA_pol_sigma70_bacteroid"/>
</dbReference>
<dbReference type="Gene3D" id="1.10.10.10">
    <property type="entry name" value="Winged helix-like DNA-binding domain superfamily/Winged helix DNA-binding domain"/>
    <property type="match status" value="1"/>
</dbReference>
<dbReference type="InterPro" id="IPR013249">
    <property type="entry name" value="RNA_pol_sigma70_r4_t2"/>
</dbReference>
<protein>
    <submittedName>
        <fullName evidence="7">RNA polymerase sigma-70 factor</fullName>
    </submittedName>
</protein>